<feature type="non-terminal residue" evidence="1">
    <location>
        <position position="52"/>
    </location>
</feature>
<evidence type="ECO:0000313" key="1">
    <source>
        <dbReference type="EMBL" id="CAD6994805.1"/>
    </source>
</evidence>
<dbReference type="EMBL" id="CAJHJT010000001">
    <property type="protein sequence ID" value="CAD6994805.1"/>
    <property type="molecule type" value="Genomic_DNA"/>
</dbReference>
<name>A0A811UBK4_CERCA</name>
<gene>
    <name evidence="1" type="ORF">CCAP1982_LOCUS3535</name>
</gene>
<sequence length="52" mass="5525">MLLITPDGNNYTNTATTTSHQVGFKYSSLRLVALAGFVGKCLGEKSMGESSK</sequence>
<accession>A0A811UBK4</accession>
<organism evidence="1 2">
    <name type="scientific">Ceratitis capitata</name>
    <name type="common">Mediterranean fruit fly</name>
    <name type="synonym">Tephritis capitata</name>
    <dbReference type="NCBI Taxonomy" id="7213"/>
    <lineage>
        <taxon>Eukaryota</taxon>
        <taxon>Metazoa</taxon>
        <taxon>Ecdysozoa</taxon>
        <taxon>Arthropoda</taxon>
        <taxon>Hexapoda</taxon>
        <taxon>Insecta</taxon>
        <taxon>Pterygota</taxon>
        <taxon>Neoptera</taxon>
        <taxon>Endopterygota</taxon>
        <taxon>Diptera</taxon>
        <taxon>Brachycera</taxon>
        <taxon>Muscomorpha</taxon>
        <taxon>Tephritoidea</taxon>
        <taxon>Tephritidae</taxon>
        <taxon>Ceratitis</taxon>
        <taxon>Ceratitis</taxon>
    </lineage>
</organism>
<protein>
    <submittedName>
        <fullName evidence="1">(Mediterranean fruit fly) hypothetical protein</fullName>
    </submittedName>
</protein>
<dbReference type="Proteomes" id="UP000606786">
    <property type="component" value="Unassembled WGS sequence"/>
</dbReference>
<comment type="caution">
    <text evidence="1">The sequence shown here is derived from an EMBL/GenBank/DDBJ whole genome shotgun (WGS) entry which is preliminary data.</text>
</comment>
<reference evidence="1" key="1">
    <citation type="submission" date="2020-11" db="EMBL/GenBank/DDBJ databases">
        <authorList>
            <person name="Whitehead M."/>
        </authorList>
    </citation>
    <scope>NUCLEOTIDE SEQUENCE</scope>
    <source>
        <strain evidence="1">EGII</strain>
    </source>
</reference>
<proteinExistence type="predicted"/>
<keyword evidence="2" id="KW-1185">Reference proteome</keyword>
<evidence type="ECO:0000313" key="2">
    <source>
        <dbReference type="Proteomes" id="UP000606786"/>
    </source>
</evidence>
<dbReference type="AlphaFoldDB" id="A0A811UBK4"/>